<keyword evidence="2" id="KW-0647">Proteasome</keyword>
<proteinExistence type="predicted"/>
<keyword evidence="3" id="KW-1185">Reference proteome</keyword>
<gene>
    <name evidence="2" type="ORF">Tco_0976412</name>
</gene>
<name>A0ABQ5EH80_9ASTR</name>
<protein>
    <submittedName>
        <fullName evidence="2">26S proteasome non-ATPase regulatory subunit 4</fullName>
    </submittedName>
</protein>
<sequence length="256" mass="29216">MAAEVTMICMDTSSWMGSNKSPRFLAQADAIKLYCKQKFHDNLIEIGTKLKKTGVDVDVVNFGDKDRPKGGVLFEPYVPLEDYSYSGESKKENLKALVIFANDNDNSYILHVPEDQQISLREHLSCWKSKIIIPSNKTGTEVEFTVVQTRGISSNSNVLMKNRNMIEADREALGRRCGSKMVTEKAMLIPRVYYRTEVSLERIFKKRTKNEAKTTKPDSEWKSRKKTKSKSKPKPEKVNRKSTQVNPEAKSQEKQV</sequence>
<dbReference type="Proteomes" id="UP001151760">
    <property type="component" value="Unassembled WGS sequence"/>
</dbReference>
<reference evidence="2" key="1">
    <citation type="journal article" date="2022" name="Int. J. Mol. Sci.">
        <title>Draft Genome of Tanacetum Coccineum: Genomic Comparison of Closely Related Tanacetum-Family Plants.</title>
        <authorList>
            <person name="Yamashiro T."/>
            <person name="Shiraishi A."/>
            <person name="Nakayama K."/>
            <person name="Satake H."/>
        </authorList>
    </citation>
    <scope>NUCLEOTIDE SEQUENCE</scope>
</reference>
<dbReference type="InterPro" id="IPR036465">
    <property type="entry name" value="vWFA_dom_sf"/>
</dbReference>
<accession>A0ABQ5EH80</accession>
<evidence type="ECO:0000256" key="1">
    <source>
        <dbReference type="SAM" id="MobiDB-lite"/>
    </source>
</evidence>
<evidence type="ECO:0000313" key="3">
    <source>
        <dbReference type="Proteomes" id="UP001151760"/>
    </source>
</evidence>
<dbReference type="GO" id="GO:0000502">
    <property type="term" value="C:proteasome complex"/>
    <property type="evidence" value="ECO:0007669"/>
    <property type="project" value="UniProtKB-KW"/>
</dbReference>
<evidence type="ECO:0000313" key="2">
    <source>
        <dbReference type="EMBL" id="GJT50255.1"/>
    </source>
</evidence>
<reference evidence="2" key="2">
    <citation type="submission" date="2022-01" db="EMBL/GenBank/DDBJ databases">
        <authorList>
            <person name="Yamashiro T."/>
            <person name="Shiraishi A."/>
            <person name="Satake H."/>
            <person name="Nakayama K."/>
        </authorList>
    </citation>
    <scope>NUCLEOTIDE SEQUENCE</scope>
</reference>
<dbReference type="EMBL" id="BQNB010016305">
    <property type="protein sequence ID" value="GJT50255.1"/>
    <property type="molecule type" value="Genomic_DNA"/>
</dbReference>
<comment type="caution">
    <text evidence="2">The sequence shown here is derived from an EMBL/GenBank/DDBJ whole genome shotgun (WGS) entry which is preliminary data.</text>
</comment>
<feature type="compositionally biased region" description="Basic residues" evidence="1">
    <location>
        <begin position="223"/>
        <end position="232"/>
    </location>
</feature>
<feature type="region of interest" description="Disordered" evidence="1">
    <location>
        <begin position="207"/>
        <end position="256"/>
    </location>
</feature>
<dbReference type="Gene3D" id="3.40.50.410">
    <property type="entry name" value="von Willebrand factor, type A domain"/>
    <property type="match status" value="2"/>
</dbReference>
<feature type="compositionally biased region" description="Basic and acidic residues" evidence="1">
    <location>
        <begin position="207"/>
        <end position="222"/>
    </location>
</feature>
<organism evidence="2 3">
    <name type="scientific">Tanacetum coccineum</name>
    <dbReference type="NCBI Taxonomy" id="301880"/>
    <lineage>
        <taxon>Eukaryota</taxon>
        <taxon>Viridiplantae</taxon>
        <taxon>Streptophyta</taxon>
        <taxon>Embryophyta</taxon>
        <taxon>Tracheophyta</taxon>
        <taxon>Spermatophyta</taxon>
        <taxon>Magnoliopsida</taxon>
        <taxon>eudicotyledons</taxon>
        <taxon>Gunneridae</taxon>
        <taxon>Pentapetalae</taxon>
        <taxon>asterids</taxon>
        <taxon>campanulids</taxon>
        <taxon>Asterales</taxon>
        <taxon>Asteraceae</taxon>
        <taxon>Asteroideae</taxon>
        <taxon>Anthemideae</taxon>
        <taxon>Anthemidinae</taxon>
        <taxon>Tanacetum</taxon>
    </lineage>
</organism>